<dbReference type="InterPro" id="IPR054232">
    <property type="entry name" value="DUF6957"/>
</dbReference>
<dbReference type="Pfam" id="PF22275">
    <property type="entry name" value="DUF6957"/>
    <property type="match status" value="1"/>
</dbReference>
<dbReference type="Proteomes" id="UP001059950">
    <property type="component" value="Chromosome"/>
</dbReference>
<evidence type="ECO:0000259" key="1">
    <source>
        <dbReference type="Pfam" id="PF22275"/>
    </source>
</evidence>
<sequence>MHSYLYLMDILKNGHEFDAGWHHDSIDRAHEEIHGLELKKDVCSVENWVWVDIDVTEEKWSQVIRGDQNCLLPAFLFSSSVIHDEAGRFIKGSYVRTSLLQAFHEGYIFETKNTVYCLIGTGKRCSVSLKEADYIFHLGSLEYM</sequence>
<gene>
    <name evidence="2" type="ORF">KDX31_17440</name>
</gene>
<keyword evidence="3" id="KW-1185">Reference proteome</keyword>
<evidence type="ECO:0000313" key="2">
    <source>
        <dbReference type="EMBL" id="UTW03087.1"/>
    </source>
</evidence>
<proteinExistence type="predicted"/>
<protein>
    <recommendedName>
        <fullName evidence="1">DUF6957 domain-containing protein</fullName>
    </recommendedName>
</protein>
<accession>A0ABY5GSY3</accession>
<dbReference type="EMBL" id="CP073344">
    <property type="protein sequence ID" value="UTW03087.1"/>
    <property type="molecule type" value="Genomic_DNA"/>
</dbReference>
<evidence type="ECO:0000313" key="3">
    <source>
        <dbReference type="Proteomes" id="UP001059950"/>
    </source>
</evidence>
<feature type="domain" description="DUF6957" evidence="1">
    <location>
        <begin position="33"/>
        <end position="131"/>
    </location>
</feature>
<name>A0ABY5GSY3_9GAMM</name>
<organism evidence="2 3">
    <name type="scientific">Amphritea atlantica</name>
    <dbReference type="NCBI Taxonomy" id="355243"/>
    <lineage>
        <taxon>Bacteria</taxon>
        <taxon>Pseudomonadati</taxon>
        <taxon>Pseudomonadota</taxon>
        <taxon>Gammaproteobacteria</taxon>
        <taxon>Oceanospirillales</taxon>
        <taxon>Oceanospirillaceae</taxon>
        <taxon>Amphritea</taxon>
    </lineage>
</organism>
<reference evidence="2" key="1">
    <citation type="submission" date="2021-04" db="EMBL/GenBank/DDBJ databases">
        <title>Oceanospirillales bacteria with DddD are important DMSP degraders in coastal seawater.</title>
        <authorList>
            <person name="Liu J."/>
        </authorList>
    </citation>
    <scope>NUCLEOTIDE SEQUENCE</scope>
    <source>
        <strain evidence="2">GY6</strain>
    </source>
</reference>